<dbReference type="Proteomes" id="UP000037566">
    <property type="component" value="Unassembled WGS sequence"/>
</dbReference>
<dbReference type="AlphaFoldDB" id="A0A0M0EHN9"/>
<name>A0A0M0EHN9_KOMEU</name>
<proteinExistence type="predicted"/>
<reference evidence="1" key="1">
    <citation type="submission" date="2015-08" db="EMBL/GenBank/DDBJ databases">
        <title>Draft genome sequence of Komagataeibacter europaeus CECT 8546 a cellulose producer strain from vinegar produced by the traditional method.</title>
        <authorList>
            <person name="Poehlein A."/>
            <person name="Valera M.J."/>
            <person name="Haack F.S."/>
            <person name="Mas A."/>
            <person name="Daniel R."/>
            <person name="Streit W.R."/>
            <person name="Mateo E."/>
        </authorList>
    </citation>
    <scope>NUCLEOTIDE SEQUENCE [LARGE SCALE GENOMIC DNA]</scope>
    <source>
        <strain evidence="1">CECT 8546</strain>
    </source>
</reference>
<dbReference type="PATRIC" id="fig|33995.3.peg.1942"/>
<dbReference type="STRING" id="33995.KOEU_17540"/>
<dbReference type="EMBL" id="LHUQ01000007">
    <property type="protein sequence ID" value="KON64784.1"/>
    <property type="molecule type" value="Genomic_DNA"/>
</dbReference>
<gene>
    <name evidence="1" type="ORF">KOEU_17540</name>
</gene>
<organism evidence="1 2">
    <name type="scientific">Komagataeibacter europaeus</name>
    <name type="common">Gluconacetobacter europaeus</name>
    <dbReference type="NCBI Taxonomy" id="33995"/>
    <lineage>
        <taxon>Bacteria</taxon>
        <taxon>Pseudomonadati</taxon>
        <taxon>Pseudomonadota</taxon>
        <taxon>Alphaproteobacteria</taxon>
        <taxon>Acetobacterales</taxon>
        <taxon>Acetobacteraceae</taxon>
        <taxon>Komagataeibacter</taxon>
    </lineage>
</organism>
<sequence>MEETGKRNDATTGLDALSRIDMALLGLAQLRAQAGAYEYVQAAQLCTALSARILSPTLLPSPTIPMAPVVSQPLNRLIHGLQHVGVV</sequence>
<dbReference type="KEGG" id="keu:S101446_01292"/>
<keyword evidence="2" id="KW-1185">Reference proteome</keyword>
<comment type="caution">
    <text evidence="1">The sequence shown here is derived from an EMBL/GenBank/DDBJ whole genome shotgun (WGS) entry which is preliminary data.</text>
</comment>
<evidence type="ECO:0000313" key="1">
    <source>
        <dbReference type="EMBL" id="KON64784.1"/>
    </source>
</evidence>
<accession>A0A0M0EHN9</accession>
<evidence type="ECO:0000313" key="2">
    <source>
        <dbReference type="Proteomes" id="UP000037566"/>
    </source>
</evidence>
<protein>
    <submittedName>
        <fullName evidence="1">Uncharacterized protein</fullName>
    </submittedName>
</protein>